<protein>
    <submittedName>
        <fullName evidence="2">Uncharacterized protein</fullName>
    </submittedName>
</protein>
<accession>A0A9P6ZWL4</accession>
<organism evidence="2 3">
    <name type="scientific">Suillus placidus</name>
    <dbReference type="NCBI Taxonomy" id="48579"/>
    <lineage>
        <taxon>Eukaryota</taxon>
        <taxon>Fungi</taxon>
        <taxon>Dikarya</taxon>
        <taxon>Basidiomycota</taxon>
        <taxon>Agaricomycotina</taxon>
        <taxon>Agaricomycetes</taxon>
        <taxon>Agaricomycetidae</taxon>
        <taxon>Boletales</taxon>
        <taxon>Suillineae</taxon>
        <taxon>Suillaceae</taxon>
        <taxon>Suillus</taxon>
    </lineage>
</organism>
<dbReference type="OrthoDB" id="3269403at2759"/>
<evidence type="ECO:0000313" key="3">
    <source>
        <dbReference type="Proteomes" id="UP000714275"/>
    </source>
</evidence>
<comment type="caution">
    <text evidence="2">The sequence shown here is derived from an EMBL/GenBank/DDBJ whole genome shotgun (WGS) entry which is preliminary data.</text>
</comment>
<proteinExistence type="predicted"/>
<gene>
    <name evidence="2" type="ORF">EV702DRAFT_1196517</name>
</gene>
<reference evidence="2" key="1">
    <citation type="journal article" date="2020" name="New Phytol.">
        <title>Comparative genomics reveals dynamic genome evolution in host specialist ectomycorrhizal fungi.</title>
        <authorList>
            <person name="Lofgren L.A."/>
            <person name="Nguyen N.H."/>
            <person name="Vilgalys R."/>
            <person name="Ruytinx J."/>
            <person name="Liao H.L."/>
            <person name="Branco S."/>
            <person name="Kuo A."/>
            <person name="LaButti K."/>
            <person name="Lipzen A."/>
            <person name="Andreopoulos W."/>
            <person name="Pangilinan J."/>
            <person name="Riley R."/>
            <person name="Hundley H."/>
            <person name="Na H."/>
            <person name="Barry K."/>
            <person name="Grigoriev I.V."/>
            <person name="Stajich J.E."/>
            <person name="Kennedy P.G."/>
        </authorList>
    </citation>
    <scope>NUCLEOTIDE SEQUENCE</scope>
    <source>
        <strain evidence="2">DOB743</strain>
    </source>
</reference>
<name>A0A9P6ZWL4_9AGAM</name>
<dbReference type="Proteomes" id="UP000714275">
    <property type="component" value="Unassembled WGS sequence"/>
</dbReference>
<feature type="region of interest" description="Disordered" evidence="1">
    <location>
        <begin position="128"/>
        <end position="166"/>
    </location>
</feature>
<evidence type="ECO:0000256" key="1">
    <source>
        <dbReference type="SAM" id="MobiDB-lite"/>
    </source>
</evidence>
<feature type="compositionally biased region" description="Basic and acidic residues" evidence="1">
    <location>
        <begin position="148"/>
        <end position="159"/>
    </location>
</feature>
<feature type="compositionally biased region" description="Basic residues" evidence="1">
    <location>
        <begin position="136"/>
        <end position="147"/>
    </location>
</feature>
<evidence type="ECO:0000313" key="2">
    <source>
        <dbReference type="EMBL" id="KAG1778105.1"/>
    </source>
</evidence>
<sequence>MSVMENAISRGIEAALKHIFINKDLPEVMKQKRAAELSHERDFFLDEVQCLLREKLNISQDADFLAHKTAACDVVSSYEHKDGPGPDYQNLAFDLANGSKSPWNARILDLLLEDLKERSEKEGWVVQRQYGEKGRPRSRRRGHWKLGKSKDFMEPDDRVTQGPIQW</sequence>
<dbReference type="EMBL" id="JABBWD010000017">
    <property type="protein sequence ID" value="KAG1778105.1"/>
    <property type="molecule type" value="Genomic_DNA"/>
</dbReference>
<dbReference type="AlphaFoldDB" id="A0A9P6ZWL4"/>
<keyword evidence="3" id="KW-1185">Reference proteome</keyword>